<keyword evidence="2" id="KW-1185">Reference proteome</keyword>
<dbReference type="OrthoDB" id="5372859at2759"/>
<dbReference type="Proteomes" id="UP000700596">
    <property type="component" value="Unassembled WGS sequence"/>
</dbReference>
<gene>
    <name evidence="1" type="ORF">B0J11DRAFT_133270</name>
</gene>
<accession>A0A9P9D8C3</accession>
<comment type="caution">
    <text evidence="1">The sequence shown here is derived from an EMBL/GenBank/DDBJ whole genome shotgun (WGS) entry which is preliminary data.</text>
</comment>
<evidence type="ECO:0008006" key="3">
    <source>
        <dbReference type="Google" id="ProtNLM"/>
    </source>
</evidence>
<dbReference type="EMBL" id="JAGMWT010000017">
    <property type="protein sequence ID" value="KAH7114322.1"/>
    <property type="molecule type" value="Genomic_DNA"/>
</dbReference>
<name>A0A9P9D8C3_9PLEO</name>
<dbReference type="AlphaFoldDB" id="A0A9P9D8C3"/>
<proteinExistence type="predicted"/>
<evidence type="ECO:0000313" key="1">
    <source>
        <dbReference type="EMBL" id="KAH7114322.1"/>
    </source>
</evidence>
<protein>
    <recommendedName>
        <fullName evidence="3">F-box domain-containing protein</fullName>
    </recommendedName>
</protein>
<sequence length="313" mass="35887">MPSMTRTLVDASIPGELLLGIIENLTFDKKVMRDISLVHPRLRSLVLEFQYSITKKFASNQLHHATTDFTTDETANYRWLARCIRRYDVIDEVMDVLISEKNRLAVHPHNMGVTNTGMLLLYRLFDVDGIDNKIAFIKSLPRSPILAMFLAIHFSIFAARHYGKGIINDKRYGPYLDGNNFEMRSEVEFSFAEGVMELGPQFISDIILGADNAENTLMLFFHDHAFQDWNMHTIQSDFVPINTQGPHREPGTRSRSLWTTVQERLADLSDCPLNEVVDRVIEEIEEPGHWHSWMGLAGKAELMKGLNLTNEYD</sequence>
<organism evidence="1 2">
    <name type="scientific">Dendryphion nanum</name>
    <dbReference type="NCBI Taxonomy" id="256645"/>
    <lineage>
        <taxon>Eukaryota</taxon>
        <taxon>Fungi</taxon>
        <taxon>Dikarya</taxon>
        <taxon>Ascomycota</taxon>
        <taxon>Pezizomycotina</taxon>
        <taxon>Dothideomycetes</taxon>
        <taxon>Pleosporomycetidae</taxon>
        <taxon>Pleosporales</taxon>
        <taxon>Torulaceae</taxon>
        <taxon>Dendryphion</taxon>
    </lineage>
</organism>
<reference evidence="1" key="1">
    <citation type="journal article" date="2021" name="Nat. Commun.">
        <title>Genetic determinants of endophytism in the Arabidopsis root mycobiome.</title>
        <authorList>
            <person name="Mesny F."/>
            <person name="Miyauchi S."/>
            <person name="Thiergart T."/>
            <person name="Pickel B."/>
            <person name="Atanasova L."/>
            <person name="Karlsson M."/>
            <person name="Huettel B."/>
            <person name="Barry K.W."/>
            <person name="Haridas S."/>
            <person name="Chen C."/>
            <person name="Bauer D."/>
            <person name="Andreopoulos W."/>
            <person name="Pangilinan J."/>
            <person name="LaButti K."/>
            <person name="Riley R."/>
            <person name="Lipzen A."/>
            <person name="Clum A."/>
            <person name="Drula E."/>
            <person name="Henrissat B."/>
            <person name="Kohler A."/>
            <person name="Grigoriev I.V."/>
            <person name="Martin F.M."/>
            <person name="Hacquard S."/>
        </authorList>
    </citation>
    <scope>NUCLEOTIDE SEQUENCE</scope>
    <source>
        <strain evidence="1">MPI-CAGE-CH-0243</strain>
    </source>
</reference>
<evidence type="ECO:0000313" key="2">
    <source>
        <dbReference type="Proteomes" id="UP000700596"/>
    </source>
</evidence>